<keyword evidence="3" id="KW-1185">Reference proteome</keyword>
<proteinExistence type="predicted"/>
<dbReference type="EMBL" id="JAIWYP010000014">
    <property type="protein sequence ID" value="KAH3706466.1"/>
    <property type="molecule type" value="Genomic_DNA"/>
</dbReference>
<feature type="transmembrane region" description="Helical" evidence="1">
    <location>
        <begin position="76"/>
        <end position="96"/>
    </location>
</feature>
<sequence>MVHDNFELLTEEGRPRHKNFGDHLRNVFTTHPFLHCFLFISIITVDLAETVSDWLFLKDILYLQEGLVYGPVKAQLVMALVLTSGIGCITIVFEVINTTRKFLTGRPWIDMDIVSAVVIWLEEVPTLTVNFLITMCHNEPVSYFQLAKSIVVALSVIVRLICQLIRAYLDKQTTNKVPSKFRASVFKFFANIGMCLILCGSIAVFIFTHVIATDERKFEFRMPQEIWAGHYAYDKYFTDVGIYFNHEAITNKDKRNYWINLADIDDFFDIDSIHIKVTLSKENTNINRVIVNSYNTTGEQFRECYEYRVTSQDPIFEHVNCTFDFISENSKKDTILFWFYFRRPQKHLILGDIAYNAKFLTNNVCYDVNANQTTIIQSFGNEPQKNSPIGRLLYLKRNSNVRSRQRLVPWTRSFNQSTGKSLYDIDSTLLGADDIWNTGMYGCKCSGRDGPTFDKKLALTC</sequence>
<gene>
    <name evidence="2" type="ORF">DPMN_065852</name>
</gene>
<feature type="transmembrane region" description="Helical" evidence="1">
    <location>
        <begin position="33"/>
        <end position="56"/>
    </location>
</feature>
<organism evidence="2 3">
    <name type="scientific">Dreissena polymorpha</name>
    <name type="common">Zebra mussel</name>
    <name type="synonym">Mytilus polymorpha</name>
    <dbReference type="NCBI Taxonomy" id="45954"/>
    <lineage>
        <taxon>Eukaryota</taxon>
        <taxon>Metazoa</taxon>
        <taxon>Spiralia</taxon>
        <taxon>Lophotrochozoa</taxon>
        <taxon>Mollusca</taxon>
        <taxon>Bivalvia</taxon>
        <taxon>Autobranchia</taxon>
        <taxon>Heteroconchia</taxon>
        <taxon>Euheterodonta</taxon>
        <taxon>Imparidentia</taxon>
        <taxon>Neoheterodontei</taxon>
        <taxon>Myida</taxon>
        <taxon>Dreissenoidea</taxon>
        <taxon>Dreissenidae</taxon>
        <taxon>Dreissena</taxon>
    </lineage>
</organism>
<reference evidence="2" key="1">
    <citation type="journal article" date="2019" name="bioRxiv">
        <title>The Genome of the Zebra Mussel, Dreissena polymorpha: A Resource for Invasive Species Research.</title>
        <authorList>
            <person name="McCartney M.A."/>
            <person name="Auch B."/>
            <person name="Kono T."/>
            <person name="Mallez S."/>
            <person name="Zhang Y."/>
            <person name="Obille A."/>
            <person name="Becker A."/>
            <person name="Abrahante J.E."/>
            <person name="Garbe J."/>
            <person name="Badalamenti J.P."/>
            <person name="Herman A."/>
            <person name="Mangelson H."/>
            <person name="Liachko I."/>
            <person name="Sullivan S."/>
            <person name="Sone E.D."/>
            <person name="Koren S."/>
            <person name="Silverstein K.A.T."/>
            <person name="Beckman K.B."/>
            <person name="Gohl D.M."/>
        </authorList>
    </citation>
    <scope>NUCLEOTIDE SEQUENCE</scope>
    <source>
        <strain evidence="2">Duluth1</strain>
        <tissue evidence="2">Whole animal</tissue>
    </source>
</reference>
<comment type="caution">
    <text evidence="2">The sequence shown here is derived from an EMBL/GenBank/DDBJ whole genome shotgun (WGS) entry which is preliminary data.</text>
</comment>
<name>A0A9D3YW66_DREPO</name>
<evidence type="ECO:0000313" key="2">
    <source>
        <dbReference type="EMBL" id="KAH3706466.1"/>
    </source>
</evidence>
<evidence type="ECO:0000313" key="3">
    <source>
        <dbReference type="Proteomes" id="UP000828390"/>
    </source>
</evidence>
<feature type="transmembrane region" description="Helical" evidence="1">
    <location>
        <begin position="189"/>
        <end position="212"/>
    </location>
</feature>
<feature type="transmembrane region" description="Helical" evidence="1">
    <location>
        <begin position="150"/>
        <end position="169"/>
    </location>
</feature>
<evidence type="ECO:0000256" key="1">
    <source>
        <dbReference type="SAM" id="Phobius"/>
    </source>
</evidence>
<dbReference type="AlphaFoldDB" id="A0A9D3YW66"/>
<protein>
    <submittedName>
        <fullName evidence="2">Uncharacterized protein</fullName>
    </submittedName>
</protein>
<keyword evidence="1" id="KW-0472">Membrane</keyword>
<accession>A0A9D3YW66</accession>
<reference evidence="2" key="2">
    <citation type="submission" date="2020-11" db="EMBL/GenBank/DDBJ databases">
        <authorList>
            <person name="McCartney M.A."/>
            <person name="Auch B."/>
            <person name="Kono T."/>
            <person name="Mallez S."/>
            <person name="Becker A."/>
            <person name="Gohl D.M."/>
            <person name="Silverstein K.A.T."/>
            <person name="Koren S."/>
            <person name="Bechman K.B."/>
            <person name="Herman A."/>
            <person name="Abrahante J.E."/>
            <person name="Garbe J."/>
        </authorList>
    </citation>
    <scope>NUCLEOTIDE SEQUENCE</scope>
    <source>
        <strain evidence="2">Duluth1</strain>
        <tissue evidence="2">Whole animal</tissue>
    </source>
</reference>
<dbReference type="Proteomes" id="UP000828390">
    <property type="component" value="Unassembled WGS sequence"/>
</dbReference>
<keyword evidence="1" id="KW-0812">Transmembrane</keyword>
<keyword evidence="1" id="KW-1133">Transmembrane helix</keyword>